<dbReference type="InterPro" id="IPR036513">
    <property type="entry name" value="STAS_dom_sf"/>
</dbReference>
<evidence type="ECO:0000259" key="5">
    <source>
        <dbReference type="PROSITE" id="PS50113"/>
    </source>
</evidence>
<organism evidence="7 8">
    <name type="scientific">Fictibacillus macauensis ZFHKF-1</name>
    <dbReference type="NCBI Taxonomy" id="1196324"/>
    <lineage>
        <taxon>Bacteria</taxon>
        <taxon>Bacillati</taxon>
        <taxon>Bacillota</taxon>
        <taxon>Bacilli</taxon>
        <taxon>Bacillales</taxon>
        <taxon>Fictibacillaceae</taxon>
        <taxon>Fictibacillus</taxon>
    </lineage>
</organism>
<reference evidence="7 8" key="1">
    <citation type="journal article" date="2012" name="J. Bacteriol.">
        <title>Genome of Bacillus macauensis ZFHKF-1, a Long-Chain-Forming Bacterium.</title>
        <authorList>
            <person name="Cai L."/>
            <person name="Zhang T."/>
        </authorList>
    </citation>
    <scope>NUCLEOTIDE SEQUENCE [LARGE SCALE GENOMIC DNA]</scope>
    <source>
        <strain evidence="7 8">ZFHKF-1</strain>
    </source>
</reference>
<keyword evidence="8" id="KW-1185">Reference proteome</keyword>
<evidence type="ECO:0000256" key="1">
    <source>
        <dbReference type="ARBA" id="ARBA00022630"/>
    </source>
</evidence>
<keyword evidence="3" id="KW-0157">Chromophore</keyword>
<dbReference type="eggNOG" id="COG1366">
    <property type="taxonomic scope" value="Bacteria"/>
</dbReference>
<dbReference type="PROSITE" id="PS50113">
    <property type="entry name" value="PAC"/>
    <property type="match status" value="1"/>
</dbReference>
<feature type="domain" description="PAC" evidence="5">
    <location>
        <begin position="85"/>
        <end position="139"/>
    </location>
</feature>
<dbReference type="PANTHER" id="PTHR47429">
    <property type="entry name" value="PROTEIN TWIN LOV 1"/>
    <property type="match status" value="1"/>
</dbReference>
<dbReference type="PROSITE" id="PS50112">
    <property type="entry name" value="PAS"/>
    <property type="match status" value="1"/>
</dbReference>
<dbReference type="InterPro" id="IPR001610">
    <property type="entry name" value="PAC"/>
</dbReference>
<dbReference type="CDD" id="cd07041">
    <property type="entry name" value="STAS_RsbR_RsbS_like"/>
    <property type="match status" value="1"/>
</dbReference>
<dbReference type="Proteomes" id="UP000004080">
    <property type="component" value="Unassembled WGS sequence"/>
</dbReference>
<dbReference type="Pfam" id="PF13426">
    <property type="entry name" value="PAS_9"/>
    <property type="match status" value="1"/>
</dbReference>
<accession>I8AIW7</accession>
<dbReference type="Gene3D" id="3.30.450.20">
    <property type="entry name" value="PAS domain"/>
    <property type="match status" value="1"/>
</dbReference>
<dbReference type="OrthoDB" id="9812260at2"/>
<dbReference type="PANTHER" id="PTHR47429:SF2">
    <property type="entry name" value="PROTEIN TWIN LOV 1"/>
    <property type="match status" value="1"/>
</dbReference>
<evidence type="ECO:0000256" key="2">
    <source>
        <dbReference type="ARBA" id="ARBA00022643"/>
    </source>
</evidence>
<evidence type="ECO:0000313" key="7">
    <source>
        <dbReference type="EMBL" id="EIT85707.1"/>
    </source>
</evidence>
<name>I8AIW7_9BACL</name>
<dbReference type="CDD" id="cd00130">
    <property type="entry name" value="PAS"/>
    <property type="match status" value="1"/>
</dbReference>
<comment type="caution">
    <text evidence="7">The sequence shown here is derived from an EMBL/GenBank/DDBJ whole genome shotgun (WGS) entry which is preliminary data.</text>
</comment>
<dbReference type="EMBL" id="AKKV01000024">
    <property type="protein sequence ID" value="EIT85707.1"/>
    <property type="molecule type" value="Genomic_DNA"/>
</dbReference>
<keyword evidence="1" id="KW-0285">Flavoprotein</keyword>
<keyword evidence="7" id="KW-0675">Receptor</keyword>
<keyword evidence="2" id="KW-0288">FMN</keyword>
<evidence type="ECO:0000313" key="8">
    <source>
        <dbReference type="Proteomes" id="UP000004080"/>
    </source>
</evidence>
<dbReference type="SUPFAM" id="SSF52091">
    <property type="entry name" value="SpoIIaa-like"/>
    <property type="match status" value="1"/>
</dbReference>
<dbReference type="PATRIC" id="fig|1196324.3.peg.1584"/>
<dbReference type="InterPro" id="IPR002645">
    <property type="entry name" value="STAS_dom"/>
</dbReference>
<protein>
    <submittedName>
        <fullName evidence="7">Blue light GTP-binding receptor</fullName>
    </submittedName>
</protein>
<dbReference type="SUPFAM" id="SSF55785">
    <property type="entry name" value="PYP-like sensor domain (PAS domain)"/>
    <property type="match status" value="1"/>
</dbReference>
<dbReference type="PROSITE" id="PS50801">
    <property type="entry name" value="STAS"/>
    <property type="match status" value="1"/>
</dbReference>
<gene>
    <name evidence="7" type="ORF">A374_07729</name>
</gene>
<dbReference type="NCBIfam" id="TIGR00229">
    <property type="entry name" value="sensory_box"/>
    <property type="match status" value="1"/>
</dbReference>
<proteinExistence type="predicted"/>
<dbReference type="InterPro" id="IPR035965">
    <property type="entry name" value="PAS-like_dom_sf"/>
</dbReference>
<evidence type="ECO:0000256" key="3">
    <source>
        <dbReference type="ARBA" id="ARBA00022991"/>
    </source>
</evidence>
<dbReference type="Gene3D" id="3.30.750.24">
    <property type="entry name" value="STAS domain"/>
    <property type="match status" value="1"/>
</dbReference>
<dbReference type="RefSeq" id="WP_007201639.1">
    <property type="nucleotide sequence ID" value="NZ_AKKV01000024.1"/>
</dbReference>
<evidence type="ECO:0000259" key="6">
    <source>
        <dbReference type="PROSITE" id="PS50801"/>
    </source>
</evidence>
<evidence type="ECO:0000259" key="4">
    <source>
        <dbReference type="PROSITE" id="PS50112"/>
    </source>
</evidence>
<dbReference type="AlphaFoldDB" id="I8AIW7"/>
<feature type="domain" description="STAS" evidence="6">
    <location>
        <begin position="148"/>
        <end position="258"/>
    </location>
</feature>
<dbReference type="InterPro" id="IPR000700">
    <property type="entry name" value="PAS-assoc_C"/>
</dbReference>
<dbReference type="STRING" id="1196324.A374_07729"/>
<dbReference type="SMART" id="SM00086">
    <property type="entry name" value="PAC"/>
    <property type="match status" value="1"/>
</dbReference>
<dbReference type="SMART" id="SM00091">
    <property type="entry name" value="PAS"/>
    <property type="match status" value="1"/>
</dbReference>
<dbReference type="InterPro" id="IPR000014">
    <property type="entry name" value="PAS"/>
</dbReference>
<dbReference type="Pfam" id="PF01740">
    <property type="entry name" value="STAS"/>
    <property type="match status" value="1"/>
</dbReference>
<sequence length="263" mass="29859">MKSLSKVFQDKLILLERAMDYSRVGIAITDASLEDNPIVYVNEGFLTMTGYSEDEVLGLNCRFLQGIDTDRSIVATIREKLLKKERISVTIKNYKKNGTFFWNELTIDPFFMEEENRYYFIGVQKDITNQREYQLKLEATLQEIDRLSTPLVPLSDHIHVLPLIGHLSEERFEKISTTVLSSMNMNNAEYLILDLSGLSTFNGNTATLIDQLYHLLKLLGTELIVTGISPTMAMKAGNNGELQQLTTFLTVQEAVKALTKFEG</sequence>
<feature type="domain" description="PAS" evidence="4">
    <location>
        <begin position="11"/>
        <end position="58"/>
    </location>
</feature>